<evidence type="ECO:0000313" key="3">
    <source>
        <dbReference type="Proteomes" id="UP000177691"/>
    </source>
</evidence>
<gene>
    <name evidence="2" type="ORF">A3D54_01840</name>
</gene>
<dbReference type="Proteomes" id="UP000177691">
    <property type="component" value="Unassembled WGS sequence"/>
</dbReference>
<comment type="caution">
    <text evidence="2">The sequence shown here is derived from an EMBL/GenBank/DDBJ whole genome shotgun (WGS) entry which is preliminary data.</text>
</comment>
<dbReference type="AlphaFoldDB" id="A0A1F5RXE6"/>
<evidence type="ECO:0000313" key="2">
    <source>
        <dbReference type="EMBL" id="OGF18903.1"/>
    </source>
</evidence>
<evidence type="ECO:0000256" key="1">
    <source>
        <dbReference type="SAM" id="Coils"/>
    </source>
</evidence>
<dbReference type="EMBL" id="MFFU01000033">
    <property type="protein sequence ID" value="OGF18903.1"/>
    <property type="molecule type" value="Genomic_DNA"/>
</dbReference>
<keyword evidence="1" id="KW-0175">Coiled coil</keyword>
<proteinExistence type="predicted"/>
<accession>A0A1F5RXE6</accession>
<name>A0A1F5RXE6_9BACT</name>
<reference evidence="2 3" key="1">
    <citation type="journal article" date="2016" name="Nat. Commun.">
        <title>Thousands of microbial genomes shed light on interconnected biogeochemical processes in an aquifer system.</title>
        <authorList>
            <person name="Anantharaman K."/>
            <person name="Brown C.T."/>
            <person name="Hug L.A."/>
            <person name="Sharon I."/>
            <person name="Castelle C.J."/>
            <person name="Probst A.J."/>
            <person name="Thomas B.C."/>
            <person name="Singh A."/>
            <person name="Wilkins M.J."/>
            <person name="Karaoz U."/>
            <person name="Brodie E.L."/>
            <person name="Williams K.H."/>
            <person name="Hubbard S.S."/>
            <person name="Banfield J.F."/>
        </authorList>
    </citation>
    <scope>NUCLEOTIDE SEQUENCE [LARGE SCALE GENOMIC DNA]</scope>
</reference>
<feature type="coiled-coil region" evidence="1">
    <location>
        <begin position="186"/>
        <end position="213"/>
    </location>
</feature>
<organism evidence="2 3">
    <name type="scientific">Candidatus Falkowbacteria bacterium RIFCSPHIGHO2_02_FULL_45_15</name>
    <dbReference type="NCBI Taxonomy" id="1797987"/>
    <lineage>
        <taxon>Bacteria</taxon>
        <taxon>Candidatus Falkowiibacteriota</taxon>
    </lineage>
</organism>
<feature type="coiled-coil region" evidence="1">
    <location>
        <begin position="48"/>
        <end position="75"/>
    </location>
</feature>
<protein>
    <submittedName>
        <fullName evidence="2">Uncharacterized protein</fullName>
    </submittedName>
</protein>
<sequence>MAKKDVRIQRIQERREATLAAAGRIRSGEKEWKELPLEDRRMLLTADIIENEDRLEGLQRELSQEEITEAQKEENLVSSVFKGVKCLCCSHHLEVGESSILSADLVVSKAEQSGRKMPTKAHFLKKVAALEIPDFQATMCCRMCNPQVESWLSENLPPDSDRNNFRLHPPMNLLNQWAKKKVETAKRERDSHLKNLKERISTLEKNLHDLRSRRDSVRGVIEKKQEKTRAMNQNIQNALGFLSPTSSKVVPMPMTGTDDE</sequence>